<name>A0A0N1PE64_LEPSE</name>
<evidence type="ECO:0000256" key="1">
    <source>
        <dbReference type="SAM" id="MobiDB-lite"/>
    </source>
</evidence>
<proteinExistence type="predicted"/>
<organism evidence="3 4">
    <name type="scientific">Leptomonas seymouri</name>
    <dbReference type="NCBI Taxonomy" id="5684"/>
    <lineage>
        <taxon>Eukaryota</taxon>
        <taxon>Discoba</taxon>
        <taxon>Euglenozoa</taxon>
        <taxon>Kinetoplastea</taxon>
        <taxon>Metakinetoplastina</taxon>
        <taxon>Trypanosomatida</taxon>
        <taxon>Trypanosomatidae</taxon>
        <taxon>Leishmaniinae</taxon>
        <taxon>Leptomonas</taxon>
    </lineage>
</organism>
<dbReference type="InterPro" id="IPR013780">
    <property type="entry name" value="Glyco_hydro_b"/>
</dbReference>
<dbReference type="EMBL" id="LJSK01000059">
    <property type="protein sequence ID" value="KPI88162.1"/>
    <property type="molecule type" value="Genomic_DNA"/>
</dbReference>
<dbReference type="Pfam" id="PF09149">
    <property type="entry name" value="DUF1935"/>
    <property type="match status" value="1"/>
</dbReference>
<feature type="compositionally biased region" description="Basic and acidic residues" evidence="1">
    <location>
        <begin position="86"/>
        <end position="98"/>
    </location>
</feature>
<dbReference type="OrthoDB" id="272440at2759"/>
<dbReference type="Gene3D" id="2.60.40.1180">
    <property type="entry name" value="Golgi alpha-mannosidase II"/>
    <property type="match status" value="1"/>
</dbReference>
<dbReference type="AlphaFoldDB" id="A0A0N1PE64"/>
<keyword evidence="4" id="KW-1185">Reference proteome</keyword>
<dbReference type="InterPro" id="IPR036310">
    <property type="entry name" value="Smp-1-like_sf"/>
</dbReference>
<comment type="caution">
    <text evidence="3">The sequence shown here is derived from an EMBL/GenBank/DDBJ whole genome shotgun (WGS) entry which is preliminary data.</text>
</comment>
<accession>A0A0N1PE64</accession>
<feature type="compositionally biased region" description="Polar residues" evidence="1">
    <location>
        <begin position="1"/>
        <end position="10"/>
    </location>
</feature>
<dbReference type="Proteomes" id="UP000038009">
    <property type="component" value="Unassembled WGS sequence"/>
</dbReference>
<sequence>MGCITSSQKDVNGAHSGDVKARPGDVKTRFASINLEVLGDHKDKAMAELIFVYDQSANIYLIKTPPLHPAPPKEEHPQENEGEEAKEEHPQEEVEEEPVHEVRWVIFNDSKSDAKFETTFFHADQLRSAGDENSLELVHKANGTTVASMDVPAGATVPFVEGFIKGFMYKCTVFDPKTNAFEIAVSTR</sequence>
<reference evidence="3 4" key="1">
    <citation type="journal article" date="2015" name="PLoS Pathog.">
        <title>Leptomonas seymouri: Adaptations to the Dixenous Life Cycle Analyzed by Genome Sequencing, Transcriptome Profiling and Co-infection with Leishmania donovani.</title>
        <authorList>
            <person name="Kraeva N."/>
            <person name="Butenko A."/>
            <person name="Hlavacova J."/>
            <person name="Kostygov A."/>
            <person name="Myskova J."/>
            <person name="Grybchuk D."/>
            <person name="Lestinova T."/>
            <person name="Votypka J."/>
            <person name="Volf P."/>
            <person name="Opperdoes F."/>
            <person name="Flegontov P."/>
            <person name="Lukes J."/>
            <person name="Yurchenko V."/>
        </authorList>
    </citation>
    <scope>NUCLEOTIDE SEQUENCE [LARGE SCALE GENOMIC DNA]</scope>
    <source>
        <strain evidence="3 4">ATCC 30220</strain>
    </source>
</reference>
<feature type="region of interest" description="Disordered" evidence="1">
    <location>
        <begin position="1"/>
        <end position="22"/>
    </location>
</feature>
<dbReference type="VEuPathDB" id="TriTrypDB:Lsey_0059_0100"/>
<gene>
    <name evidence="3" type="ORF">ABL78_2739</name>
</gene>
<evidence type="ECO:0000259" key="2">
    <source>
        <dbReference type="Pfam" id="PF09149"/>
    </source>
</evidence>
<protein>
    <recommendedName>
        <fullName evidence="2">DUF1935 domain-containing protein</fullName>
    </recommendedName>
</protein>
<evidence type="ECO:0000313" key="3">
    <source>
        <dbReference type="EMBL" id="KPI88162.1"/>
    </source>
</evidence>
<feature type="domain" description="DUF1935" evidence="2">
    <location>
        <begin position="101"/>
        <end position="171"/>
    </location>
</feature>
<dbReference type="OMA" id="HFATIDP"/>
<dbReference type="SUPFAM" id="SSF101601">
    <property type="entry name" value="Smp-1-like"/>
    <property type="match status" value="1"/>
</dbReference>
<evidence type="ECO:0000313" key="4">
    <source>
        <dbReference type="Proteomes" id="UP000038009"/>
    </source>
</evidence>
<dbReference type="InterPro" id="IPR015232">
    <property type="entry name" value="DUF1935"/>
</dbReference>
<feature type="region of interest" description="Disordered" evidence="1">
    <location>
        <begin position="64"/>
        <end position="98"/>
    </location>
</feature>